<dbReference type="Pfam" id="PF04613">
    <property type="entry name" value="LpxD"/>
    <property type="match status" value="1"/>
</dbReference>
<dbReference type="Gene3D" id="2.160.10.10">
    <property type="entry name" value="Hexapeptide repeat proteins"/>
    <property type="match status" value="1"/>
</dbReference>
<reference evidence="8" key="1">
    <citation type="submission" date="2018-05" db="EMBL/GenBank/DDBJ databases">
        <authorList>
            <person name="Lanie J.A."/>
            <person name="Ng W.-L."/>
            <person name="Kazmierczak K.M."/>
            <person name="Andrzejewski T.M."/>
            <person name="Davidsen T.M."/>
            <person name="Wayne K.J."/>
            <person name="Tettelin H."/>
            <person name="Glass J.I."/>
            <person name="Rusch D."/>
            <person name="Podicherti R."/>
            <person name="Tsui H.-C.T."/>
            <person name="Winkler M.E."/>
        </authorList>
    </citation>
    <scope>NUCLEOTIDE SEQUENCE</scope>
</reference>
<dbReference type="InterPro" id="IPR018357">
    <property type="entry name" value="Hexapep_transf_CS"/>
</dbReference>
<dbReference type="EMBL" id="UINC01002899">
    <property type="protein sequence ID" value="SVA01396.1"/>
    <property type="molecule type" value="Genomic_DNA"/>
</dbReference>
<dbReference type="PROSITE" id="PS00101">
    <property type="entry name" value="HEXAPEP_TRANSFERASES"/>
    <property type="match status" value="1"/>
</dbReference>
<evidence type="ECO:0000256" key="5">
    <source>
        <dbReference type="ARBA" id="ARBA00023098"/>
    </source>
</evidence>
<dbReference type="CDD" id="cd03352">
    <property type="entry name" value="LbH_LpxD"/>
    <property type="match status" value="1"/>
</dbReference>
<sequence>VSPKKGITLGELAKKLNAELVGNPEIWVKGLNTLAEASQDEISFLSRRQYITQLDSTKAGAVIIGEKDKDLASGNLIVGKDAYLLYAKATQIFKELNQDPLKEGISELAEISSSAKISSSATVSSFCKISDNVEIGKEVQIGSGVVIGESTSIGDKTVIHSNVSIYHSVSIGQECIIHAGSVIGSDGLGFAREGQNWEKIEHLGEVIIGNNVEIGSNCSIDRGSVGNTCLDDQVKLDNNVHLAHNVQLGRSSVIAANTAIAGSTKIGKNCTVSGACGIIDNLTITDSVHITAGSLVTKSITKPGTYTSGTPLIEHNLWKRNAVVFKRLKDLIKK</sequence>
<dbReference type="NCBIfam" id="TIGR01853">
    <property type="entry name" value="lipid_A_lpxD"/>
    <property type="match status" value="1"/>
</dbReference>
<organism evidence="8">
    <name type="scientific">marine metagenome</name>
    <dbReference type="NCBI Taxonomy" id="408172"/>
    <lineage>
        <taxon>unclassified sequences</taxon>
        <taxon>metagenomes</taxon>
        <taxon>ecological metagenomes</taxon>
    </lineage>
</organism>
<dbReference type="SUPFAM" id="SSF51161">
    <property type="entry name" value="Trimeric LpxA-like enzymes"/>
    <property type="match status" value="1"/>
</dbReference>
<dbReference type="GO" id="GO:0016410">
    <property type="term" value="F:N-acyltransferase activity"/>
    <property type="evidence" value="ECO:0007669"/>
    <property type="project" value="InterPro"/>
</dbReference>
<dbReference type="InterPro" id="IPR007691">
    <property type="entry name" value="LpxD"/>
</dbReference>
<name>A0A381SBK7_9ZZZZ</name>
<feature type="domain" description="UDP-3-O-[3-hydroxymyristoyl] glucosamine N-acyltransferase non-repeat region" evidence="7">
    <location>
        <begin position="28"/>
        <end position="91"/>
    </location>
</feature>
<dbReference type="InterPro" id="IPR011004">
    <property type="entry name" value="Trimer_LpxA-like_sf"/>
</dbReference>
<evidence type="ECO:0000256" key="1">
    <source>
        <dbReference type="ARBA" id="ARBA00022516"/>
    </source>
</evidence>
<feature type="non-terminal residue" evidence="8">
    <location>
        <position position="1"/>
    </location>
</feature>
<evidence type="ECO:0000313" key="8">
    <source>
        <dbReference type="EMBL" id="SVA01396.1"/>
    </source>
</evidence>
<dbReference type="GO" id="GO:0009245">
    <property type="term" value="P:lipid A biosynthetic process"/>
    <property type="evidence" value="ECO:0007669"/>
    <property type="project" value="UniProtKB-KW"/>
</dbReference>
<protein>
    <recommendedName>
        <fullName evidence="7">UDP-3-O-[3-hydroxymyristoyl] glucosamine N-acyltransferase non-repeat region domain-containing protein</fullName>
    </recommendedName>
</protein>
<evidence type="ECO:0000256" key="3">
    <source>
        <dbReference type="ARBA" id="ARBA00022679"/>
    </source>
</evidence>
<keyword evidence="1" id="KW-0444">Lipid biosynthesis</keyword>
<keyword evidence="3" id="KW-0808">Transferase</keyword>
<proteinExistence type="inferred from homology"/>
<keyword evidence="5" id="KW-0443">Lipid metabolism</keyword>
<dbReference type="AlphaFoldDB" id="A0A381SBK7"/>
<dbReference type="InterPro" id="IPR001451">
    <property type="entry name" value="Hexapep"/>
</dbReference>
<evidence type="ECO:0000259" key="7">
    <source>
        <dbReference type="Pfam" id="PF04613"/>
    </source>
</evidence>
<dbReference type="Pfam" id="PF00132">
    <property type="entry name" value="Hexapep"/>
    <property type="match status" value="1"/>
</dbReference>
<evidence type="ECO:0000256" key="4">
    <source>
        <dbReference type="ARBA" id="ARBA00022737"/>
    </source>
</evidence>
<dbReference type="PANTHER" id="PTHR43378:SF2">
    <property type="entry name" value="UDP-3-O-ACYLGLUCOSAMINE N-ACYLTRANSFERASE 1, MITOCHONDRIAL-RELATED"/>
    <property type="match status" value="1"/>
</dbReference>
<keyword evidence="4" id="KW-0677">Repeat</keyword>
<keyword evidence="6" id="KW-0012">Acyltransferase</keyword>
<dbReference type="HAMAP" id="MF_00523">
    <property type="entry name" value="LpxD"/>
    <property type="match status" value="1"/>
</dbReference>
<dbReference type="Gene3D" id="3.40.1390.10">
    <property type="entry name" value="MurE/MurF, N-terminal domain"/>
    <property type="match status" value="1"/>
</dbReference>
<evidence type="ECO:0000256" key="2">
    <source>
        <dbReference type="ARBA" id="ARBA00022556"/>
    </source>
</evidence>
<accession>A0A381SBK7</accession>
<keyword evidence="2" id="KW-0441">Lipid A biosynthesis</keyword>
<dbReference type="NCBIfam" id="NF002060">
    <property type="entry name" value="PRK00892.1"/>
    <property type="match status" value="1"/>
</dbReference>
<dbReference type="PANTHER" id="PTHR43378">
    <property type="entry name" value="UDP-3-O-ACYLGLUCOSAMINE N-ACYLTRANSFERASE"/>
    <property type="match status" value="1"/>
</dbReference>
<dbReference type="GO" id="GO:0016020">
    <property type="term" value="C:membrane"/>
    <property type="evidence" value="ECO:0007669"/>
    <property type="project" value="GOC"/>
</dbReference>
<evidence type="ECO:0000256" key="6">
    <source>
        <dbReference type="ARBA" id="ARBA00023315"/>
    </source>
</evidence>
<gene>
    <name evidence="8" type="ORF">METZ01_LOCUS54250</name>
</gene>
<dbReference type="InterPro" id="IPR020573">
    <property type="entry name" value="UDP_GlcNAc_AcTrfase_non-rep"/>
</dbReference>